<comment type="function">
    <text evidence="5">Part of a binding-protein-dependent transport system for a sugar.</text>
</comment>
<dbReference type="InterPro" id="IPR006059">
    <property type="entry name" value="SBP"/>
</dbReference>
<dbReference type="OrthoDB" id="5580590at2"/>
<keyword evidence="4" id="KW-0732">Signal</keyword>
<sequence length="428" mass="45390">MRGRWKAAAAAALSGVLALSGCGGGGKETGDASKVEVFSWWTGPGEADGLAAMVADFKKKNPGVEFVNAAIAGGSGTQAQAVLASRLQNRKPPDSFQGHAGAELLDYIKAGQIEPLDSFYDENGLRSAYPQQLLQQITYQGKIYSVPVNIHRSNMLWYNPKILKEAGIAGPPASIADFIAALKAVKDKTGKVPLSLGAQWTADHLLENVLLGDLGTDAYNALWRPGADWNGPAVTKALHDFATIVGYTTAEAASTDWQGAAKAVVDGEAAFNIMGDWAYGYFTGGAPNGLGKKLGTDFKYAPSPGTDGTYMWLSDSFTLPKGAPHRGGSLLWLKEVSSKEGQDLFNPKKGSVPARKDADKSLYTGYLEYAFNEWNKPGVKLAGSFWHGVSASKRQHTDIDTAVGLFLQSRDVGKLQAGLAEAAKNSGQ</sequence>
<organism evidence="7 8">
    <name type="scientific">Actinomadura macrotermitis</name>
    <dbReference type="NCBI Taxonomy" id="2585200"/>
    <lineage>
        <taxon>Bacteria</taxon>
        <taxon>Bacillati</taxon>
        <taxon>Actinomycetota</taxon>
        <taxon>Actinomycetes</taxon>
        <taxon>Streptosporangiales</taxon>
        <taxon>Thermomonosporaceae</taxon>
        <taxon>Actinomadura</taxon>
    </lineage>
</organism>
<reference evidence="7 8" key="1">
    <citation type="submission" date="2019-10" db="EMBL/GenBank/DDBJ databases">
        <title>Actinomadura rubteroloni sp. nov. and Actinomadura macrotermitis sp. nov., isolated from the gut of fungus growing-termite Macrotermes natalensis.</title>
        <authorList>
            <person name="Benndorf R."/>
            <person name="Martin K."/>
            <person name="Kuefner M."/>
            <person name="De Beer W."/>
            <person name="Kaster A.-K."/>
            <person name="Vollmers J."/>
            <person name="Poulsen M."/>
            <person name="Beemelmanns C."/>
        </authorList>
    </citation>
    <scope>NUCLEOTIDE SEQUENCE [LARGE SCALE GENOMIC DNA]</scope>
    <source>
        <strain evidence="7 8">RB68</strain>
    </source>
</reference>
<dbReference type="AlphaFoldDB" id="A0A7K0C3H6"/>
<dbReference type="Pfam" id="PF01547">
    <property type="entry name" value="SBP_bac_1"/>
    <property type="match status" value="1"/>
</dbReference>
<evidence type="ECO:0000256" key="5">
    <source>
        <dbReference type="ARBA" id="ARBA00049629"/>
    </source>
</evidence>
<evidence type="ECO:0000256" key="6">
    <source>
        <dbReference type="ARBA" id="ARBA00049753"/>
    </source>
</evidence>
<dbReference type="PANTHER" id="PTHR43649:SF28">
    <property type="entry name" value="BINDING PROTEIN COMPONENT OF ABC SUGAR TRANSPORTER-RELATED"/>
    <property type="match status" value="1"/>
</dbReference>
<dbReference type="PROSITE" id="PS51257">
    <property type="entry name" value="PROKAR_LIPOPROTEIN"/>
    <property type="match status" value="1"/>
</dbReference>
<keyword evidence="8" id="KW-1185">Reference proteome</keyword>
<evidence type="ECO:0000256" key="2">
    <source>
        <dbReference type="ARBA" id="ARBA00008520"/>
    </source>
</evidence>
<gene>
    <name evidence="7" type="ORF">ACRB68_60750</name>
</gene>
<evidence type="ECO:0000313" key="7">
    <source>
        <dbReference type="EMBL" id="MQY07973.1"/>
    </source>
</evidence>
<name>A0A7K0C3H6_9ACTN</name>
<dbReference type="Proteomes" id="UP000487268">
    <property type="component" value="Unassembled WGS sequence"/>
</dbReference>
<comment type="caution">
    <text evidence="7">The sequence shown here is derived from an EMBL/GenBank/DDBJ whole genome shotgun (WGS) entry which is preliminary data.</text>
</comment>
<dbReference type="RefSeq" id="WP_153538532.1">
    <property type="nucleotide sequence ID" value="NZ_WEGH01000004.1"/>
</dbReference>
<comment type="similarity">
    <text evidence="2">Belongs to the bacterial solute-binding protein 1 family.</text>
</comment>
<proteinExistence type="inferred from homology"/>
<evidence type="ECO:0000256" key="1">
    <source>
        <dbReference type="ARBA" id="ARBA00004196"/>
    </source>
</evidence>
<evidence type="ECO:0000313" key="8">
    <source>
        <dbReference type="Proteomes" id="UP000487268"/>
    </source>
</evidence>
<accession>A0A7K0C3H6</accession>
<keyword evidence="3" id="KW-0813">Transport</keyword>
<dbReference type="PANTHER" id="PTHR43649">
    <property type="entry name" value="ARABINOSE-BINDING PROTEIN-RELATED"/>
    <property type="match status" value="1"/>
</dbReference>
<dbReference type="InterPro" id="IPR050490">
    <property type="entry name" value="Bact_solute-bd_prot1"/>
</dbReference>
<evidence type="ECO:0000256" key="4">
    <source>
        <dbReference type="ARBA" id="ARBA00022729"/>
    </source>
</evidence>
<dbReference type="EMBL" id="WEGH01000004">
    <property type="protein sequence ID" value="MQY07973.1"/>
    <property type="molecule type" value="Genomic_DNA"/>
</dbReference>
<dbReference type="SUPFAM" id="SSF53850">
    <property type="entry name" value="Periplasmic binding protein-like II"/>
    <property type="match status" value="1"/>
</dbReference>
<dbReference type="Gene3D" id="3.40.190.10">
    <property type="entry name" value="Periplasmic binding protein-like II"/>
    <property type="match status" value="2"/>
</dbReference>
<dbReference type="GO" id="GO:0030313">
    <property type="term" value="C:cell envelope"/>
    <property type="evidence" value="ECO:0007669"/>
    <property type="project" value="UniProtKB-SubCell"/>
</dbReference>
<comment type="subcellular location">
    <subcellularLocation>
        <location evidence="1">Cell envelope</location>
    </subcellularLocation>
</comment>
<protein>
    <recommendedName>
        <fullName evidence="6">Probable sugar-binding periplasmic protein</fullName>
    </recommendedName>
</protein>
<evidence type="ECO:0000256" key="3">
    <source>
        <dbReference type="ARBA" id="ARBA00022448"/>
    </source>
</evidence>